<dbReference type="AlphaFoldDB" id="U4LI54"/>
<name>U4LI54_PYROM</name>
<reference evidence="2 3" key="1">
    <citation type="journal article" date="2013" name="PLoS Genet.">
        <title>The genome and development-dependent transcriptomes of Pyronema confluens: a window into fungal evolution.</title>
        <authorList>
            <person name="Traeger S."/>
            <person name="Altegoer F."/>
            <person name="Freitag M."/>
            <person name="Gabaldon T."/>
            <person name="Kempken F."/>
            <person name="Kumar A."/>
            <person name="Marcet-Houben M."/>
            <person name="Poggeler S."/>
            <person name="Stajich J.E."/>
            <person name="Nowrousian M."/>
        </authorList>
    </citation>
    <scope>NUCLEOTIDE SEQUENCE [LARGE SCALE GENOMIC DNA]</scope>
    <source>
        <strain evidence="3">CBS 100304</strain>
        <tissue evidence="2">Vegetative mycelium</tissue>
    </source>
</reference>
<sequence length="576" mass="62057">MPDPSPFMSASFIPGTTPVHPVVGEVSNEPEAPVQVSASYVPSGLPILPVKETQVTEEVSAPVIEVTLPLNAQQSPGGQPSGFSMEKPDEALFRPATMPPSASAPMASPPMARSATMPSEGAAPDVPPEPQTYQPYRPPFQRPPSPTTLAGVINSLPPSGAVMASTNNAPASRPQSRQPSPYRSVTCPIDSIPIRRPSTPEQDKQPLLVCMGDHYPEPRPMTPEKDKQPLLACLGDSWSDAHSPARRQNIRKPSPPRKDGNHAALMNLVGGYQPYPGRPNVGGYAVAQSTPSTSRGRYSTPRSTPFTPHFLTTEIAELQQNPTPRDSVSDQGKSEETEAGLANFCHPPCERSDTPPTVSSRSSTGSLITGVGEETVESPADTEHMSIHSLNIARTAAFSGSPRVIQIPHRQALMQPHHQHHQQQLHHQFSQPQLGQPLNQQPSRGHGRSQSQDPSTLMQGHNKTRSQEFIHQTPRVWNVMAEQEWVPPNPFASSGSRQGSAASIRAYPGRGFRELGGQGQVAMGGSLERGRQEKVFQALEMMNSAEIGLGRFGGYPQAAGNEKAHAIQRKPVPGRN</sequence>
<feature type="region of interest" description="Disordered" evidence="1">
    <location>
        <begin position="94"/>
        <end position="204"/>
    </location>
</feature>
<evidence type="ECO:0000256" key="1">
    <source>
        <dbReference type="SAM" id="MobiDB-lite"/>
    </source>
</evidence>
<feature type="compositionally biased region" description="Low complexity" evidence="1">
    <location>
        <begin position="425"/>
        <end position="442"/>
    </location>
</feature>
<feature type="compositionally biased region" description="Polar residues" evidence="1">
    <location>
        <begin position="287"/>
        <end position="306"/>
    </location>
</feature>
<dbReference type="EMBL" id="HF935557">
    <property type="protein sequence ID" value="CCX31212.1"/>
    <property type="molecule type" value="Genomic_DNA"/>
</dbReference>
<feature type="region of interest" description="Disordered" evidence="1">
    <location>
        <begin position="286"/>
        <end position="381"/>
    </location>
</feature>
<feature type="region of interest" description="Disordered" evidence="1">
    <location>
        <begin position="238"/>
        <end position="261"/>
    </location>
</feature>
<feature type="compositionally biased region" description="Low complexity" evidence="1">
    <location>
        <begin position="94"/>
        <end position="119"/>
    </location>
</feature>
<evidence type="ECO:0000313" key="2">
    <source>
        <dbReference type="EMBL" id="CCX31212.1"/>
    </source>
</evidence>
<evidence type="ECO:0000313" key="3">
    <source>
        <dbReference type="Proteomes" id="UP000018144"/>
    </source>
</evidence>
<dbReference type="Proteomes" id="UP000018144">
    <property type="component" value="Unassembled WGS sequence"/>
</dbReference>
<accession>U4LI54</accession>
<organism evidence="2 3">
    <name type="scientific">Pyronema omphalodes (strain CBS 100304)</name>
    <name type="common">Pyronema confluens</name>
    <dbReference type="NCBI Taxonomy" id="1076935"/>
    <lineage>
        <taxon>Eukaryota</taxon>
        <taxon>Fungi</taxon>
        <taxon>Dikarya</taxon>
        <taxon>Ascomycota</taxon>
        <taxon>Pezizomycotina</taxon>
        <taxon>Pezizomycetes</taxon>
        <taxon>Pezizales</taxon>
        <taxon>Pyronemataceae</taxon>
        <taxon>Pyronema</taxon>
    </lineage>
</organism>
<proteinExistence type="predicted"/>
<feature type="compositionally biased region" description="Polar residues" evidence="1">
    <location>
        <begin position="354"/>
        <end position="367"/>
    </location>
</feature>
<feature type="region of interest" description="Disordered" evidence="1">
    <location>
        <begin position="557"/>
        <end position="576"/>
    </location>
</feature>
<feature type="compositionally biased region" description="Polar residues" evidence="1">
    <location>
        <begin position="318"/>
        <end position="331"/>
    </location>
</feature>
<feature type="compositionally biased region" description="Low complexity" evidence="1">
    <location>
        <begin position="169"/>
        <end position="184"/>
    </location>
</feature>
<gene>
    <name evidence="2" type="ORF">PCON_10340</name>
</gene>
<protein>
    <submittedName>
        <fullName evidence="2">Uncharacterized protein</fullName>
    </submittedName>
</protein>
<keyword evidence="3" id="KW-1185">Reference proteome</keyword>
<feature type="region of interest" description="Disordered" evidence="1">
    <location>
        <begin position="413"/>
        <end position="468"/>
    </location>
</feature>
<feature type="compositionally biased region" description="Pro residues" evidence="1">
    <location>
        <begin position="125"/>
        <end position="146"/>
    </location>
</feature>
<feature type="compositionally biased region" description="Polar residues" evidence="1">
    <location>
        <begin position="448"/>
        <end position="461"/>
    </location>
</feature>